<feature type="region of interest" description="Disordered" evidence="1">
    <location>
        <begin position="170"/>
        <end position="195"/>
    </location>
</feature>
<proteinExistence type="predicted"/>
<organism evidence="2 3">
    <name type="scientific">Cryptococcus deuterogattii Ram5</name>
    <dbReference type="NCBI Taxonomy" id="1296110"/>
    <lineage>
        <taxon>Eukaryota</taxon>
        <taxon>Fungi</taxon>
        <taxon>Dikarya</taxon>
        <taxon>Basidiomycota</taxon>
        <taxon>Agaricomycotina</taxon>
        <taxon>Tremellomycetes</taxon>
        <taxon>Tremellales</taxon>
        <taxon>Cryptococcaceae</taxon>
        <taxon>Cryptococcus</taxon>
        <taxon>Cryptococcus gattii species complex</taxon>
    </lineage>
</organism>
<dbReference type="AlphaFoldDB" id="A0A0D0T8P0"/>
<feature type="region of interest" description="Disordered" evidence="1">
    <location>
        <begin position="265"/>
        <end position="309"/>
    </location>
</feature>
<dbReference type="Proteomes" id="UP000053392">
    <property type="component" value="Unassembled WGS sequence"/>
</dbReference>
<keyword evidence="2" id="KW-0240">DNA-directed RNA polymerase</keyword>
<dbReference type="OrthoDB" id="340681at2759"/>
<keyword evidence="2" id="KW-0804">Transcription</keyword>
<evidence type="ECO:0000256" key="1">
    <source>
        <dbReference type="SAM" id="MobiDB-lite"/>
    </source>
</evidence>
<dbReference type="GO" id="GO:0005666">
    <property type="term" value="C:RNA polymerase III complex"/>
    <property type="evidence" value="ECO:0007669"/>
    <property type="project" value="TreeGrafter"/>
</dbReference>
<feature type="compositionally biased region" description="Basic and acidic residues" evidence="1">
    <location>
        <begin position="175"/>
        <end position="195"/>
    </location>
</feature>
<dbReference type="PANTHER" id="PTHR12069:SF0">
    <property type="entry name" value="DNA-DIRECTED RNA POLYMERASE III SUBUNIT RPC5"/>
    <property type="match status" value="1"/>
</dbReference>
<evidence type="ECO:0000313" key="3">
    <source>
        <dbReference type="Proteomes" id="UP000053392"/>
    </source>
</evidence>
<reference evidence="2 3" key="1">
    <citation type="submission" date="2015-01" db="EMBL/GenBank/DDBJ databases">
        <title>The Genome Sequence of Cryptococcus gattii Ram5.</title>
        <authorList>
            <consortium name="The Broad Institute Genomics Platform"/>
            <person name="Cuomo C."/>
            <person name="Litvintseva A."/>
            <person name="Chen Y."/>
            <person name="Heitman J."/>
            <person name="Sun S."/>
            <person name="Springer D."/>
            <person name="Dromer F."/>
            <person name="Young S."/>
            <person name="Zeng Q."/>
            <person name="Gargeya S."/>
            <person name="Abouelleil A."/>
            <person name="Alvarado L."/>
            <person name="Chapman S.B."/>
            <person name="Gainer-Dewar J."/>
            <person name="Goldberg J."/>
            <person name="Griggs A."/>
            <person name="Gujja S."/>
            <person name="Hansen M."/>
            <person name="Howarth C."/>
            <person name="Imamovic A."/>
            <person name="Larimer J."/>
            <person name="Murphy C."/>
            <person name="Naylor J."/>
            <person name="Pearson M."/>
            <person name="Priest M."/>
            <person name="Roberts A."/>
            <person name="Saif S."/>
            <person name="Shea T."/>
            <person name="Sykes S."/>
            <person name="Wortman J."/>
            <person name="Nusbaum C."/>
            <person name="Birren B."/>
        </authorList>
    </citation>
    <scope>NUCLEOTIDE SEQUENCE [LARGE SCALE GENOMIC DNA]</scope>
    <source>
        <strain evidence="2 3">Ram5</strain>
    </source>
</reference>
<gene>
    <name evidence="2" type="ORF">I313_01601</name>
</gene>
<dbReference type="PANTHER" id="PTHR12069">
    <property type="entry name" value="DNA-DIRECTED RNA POLYMERASES III 80 KDA POLYPEPTIDE RNA POLYMERASE III SUBUNIT 5"/>
    <property type="match status" value="1"/>
</dbReference>
<protein>
    <submittedName>
        <fullName evidence="2">DNA-directed RNA polymerase III subunit RPC5</fullName>
    </submittedName>
</protein>
<keyword evidence="3" id="KW-1185">Reference proteome</keyword>
<dbReference type="InterPro" id="IPR006886">
    <property type="entry name" value="RNA_pol_III_Rpc5"/>
</dbReference>
<dbReference type="GO" id="GO:0042797">
    <property type="term" value="P:tRNA transcription by RNA polymerase III"/>
    <property type="evidence" value="ECO:0007669"/>
    <property type="project" value="TreeGrafter"/>
</dbReference>
<dbReference type="HOGENOM" id="CLU_737733_0_0_1"/>
<dbReference type="EMBL" id="KN847898">
    <property type="protein sequence ID" value="KIR42377.1"/>
    <property type="molecule type" value="Genomic_DNA"/>
</dbReference>
<sequence length="375" mass="41615">MDLPHDNIEAVVDSIDPYPEPPESDGPHLSASDAHPIIHDLPGPSTTYIPRQPSPPLPDLRTRSFPVVDATDDEDDEDDEPIATLPIYLSPGLGEQGLDLYQYPLQHRDISVPTWARDRGKTISTRVKEKVGRVEVEIPVDAGAAYWREDRASDLGFVVNVNGDDGPVGGYGFGGKEKDKKGREKAPKKKEEKWGDKMRLRSELVPNVTGYYSGVVRDGKYMCFYGPMCTDTLTGALHLHPISRVLQFRTSLGYLDDVDQKSRSRRLANGAVNGAGDSDEEEAPKKKKAPPAPVAKPRRVLDEEDNDGTGSIKDFRNKMWAMAIKEDEDSWVGYSWKAGEDDAVGDALGSLILDEEKRERLTCQTRPLDYLDRAV</sequence>
<dbReference type="Pfam" id="PF04801">
    <property type="entry name" value="RPC5"/>
    <property type="match status" value="1"/>
</dbReference>
<accession>A0A0D0T8P0</accession>
<evidence type="ECO:0000313" key="2">
    <source>
        <dbReference type="EMBL" id="KIR42377.1"/>
    </source>
</evidence>
<feature type="region of interest" description="Disordered" evidence="1">
    <location>
        <begin position="1"/>
        <end position="63"/>
    </location>
</feature>
<name>A0A0D0T8P0_9TREE</name>